<organism evidence="1 2">
    <name type="scientific">Enemella evansiae</name>
    <dbReference type="NCBI Taxonomy" id="2016499"/>
    <lineage>
        <taxon>Bacteria</taxon>
        <taxon>Bacillati</taxon>
        <taxon>Actinomycetota</taxon>
        <taxon>Actinomycetes</taxon>
        <taxon>Propionibacteriales</taxon>
        <taxon>Propionibacteriaceae</taxon>
        <taxon>Enemella</taxon>
    </lineage>
</organism>
<accession>A0A255GFA6</accession>
<dbReference type="Proteomes" id="UP000215896">
    <property type="component" value="Unassembled WGS sequence"/>
</dbReference>
<dbReference type="Gene3D" id="2.30.110.10">
    <property type="entry name" value="Electron Transport, Fmn-binding Protein, Chain A"/>
    <property type="match status" value="1"/>
</dbReference>
<protein>
    <submittedName>
        <fullName evidence="1">Nitroreductase</fullName>
    </submittedName>
</protein>
<keyword evidence="2" id="KW-1185">Reference proteome</keyword>
<sequence length="148" mass="16527">MATSELDFATRFFNAVIKGLSRLGISAFGAQELIVRGRRSGKEFSTPVNPMTVGGVTYLIAPRGQTQWVRNARHHREVALRRGRRLTAYEIAEVHGAEAVPPMRHYLRKWAWEVGRFFPEGVTADSTDAELAAVIPAHPVFRITERAA</sequence>
<dbReference type="OrthoDB" id="5186446at2"/>
<dbReference type="RefSeq" id="WP_094405147.1">
    <property type="nucleotide sequence ID" value="NZ_NMVO01000012.1"/>
</dbReference>
<reference evidence="1 2" key="1">
    <citation type="submission" date="2017-07" db="EMBL/GenBank/DDBJ databases">
        <title>Draft whole genome sequences of clinical Proprionibacteriaceae strains.</title>
        <authorList>
            <person name="Bernier A.-M."/>
            <person name="Bernard K."/>
            <person name="Domingo M.-C."/>
        </authorList>
    </citation>
    <scope>NUCLEOTIDE SEQUENCE [LARGE SCALE GENOMIC DNA]</scope>
    <source>
        <strain evidence="1 2">NML 030167</strain>
    </source>
</reference>
<comment type="caution">
    <text evidence="1">The sequence shown here is derived from an EMBL/GenBank/DDBJ whole genome shotgun (WGS) entry which is preliminary data.</text>
</comment>
<evidence type="ECO:0000313" key="2">
    <source>
        <dbReference type="Proteomes" id="UP000215896"/>
    </source>
</evidence>
<proteinExistence type="predicted"/>
<name>A0A255GFA6_9ACTN</name>
<dbReference type="EMBL" id="NMVO01000012">
    <property type="protein sequence ID" value="OYO14271.1"/>
    <property type="molecule type" value="Genomic_DNA"/>
</dbReference>
<dbReference type="InterPro" id="IPR012349">
    <property type="entry name" value="Split_barrel_FMN-bd"/>
</dbReference>
<gene>
    <name evidence="1" type="ORF">CGZ94_06480</name>
</gene>
<dbReference type="AlphaFoldDB" id="A0A255GFA6"/>
<evidence type="ECO:0000313" key="1">
    <source>
        <dbReference type="EMBL" id="OYO14271.1"/>
    </source>
</evidence>